<dbReference type="EMBL" id="ATAY01000028">
    <property type="protein sequence ID" value="EPR12347.1"/>
    <property type="molecule type" value="Genomic_DNA"/>
</dbReference>
<organism evidence="2 3">
    <name type="scientific">Ruminiclostridium papyrosolvens C7</name>
    <dbReference type="NCBI Taxonomy" id="1330534"/>
    <lineage>
        <taxon>Bacteria</taxon>
        <taxon>Bacillati</taxon>
        <taxon>Bacillota</taxon>
        <taxon>Clostridia</taxon>
        <taxon>Eubacteriales</taxon>
        <taxon>Oscillospiraceae</taxon>
        <taxon>Ruminiclostridium</taxon>
    </lineage>
</organism>
<accession>U4R254</accession>
<reference evidence="2 3" key="1">
    <citation type="journal article" date="2013" name="Genome Announc.">
        <title>Draft Genome Sequence of the Cellulolytic Bacterium Clostridium papyrosolvens C7 (ATCC 700395).</title>
        <authorList>
            <person name="Zepeda V."/>
            <person name="Dassa B."/>
            <person name="Borovok I."/>
            <person name="Lamed R."/>
            <person name="Bayer E.A."/>
            <person name="Cate J.H."/>
        </authorList>
    </citation>
    <scope>NUCLEOTIDE SEQUENCE [LARGE SCALE GENOMIC DNA]</scope>
    <source>
        <strain evidence="2 3">C7</strain>
    </source>
</reference>
<keyword evidence="1" id="KW-0175">Coiled coil</keyword>
<dbReference type="Proteomes" id="UP000016860">
    <property type="component" value="Unassembled WGS sequence"/>
</dbReference>
<proteinExistence type="predicted"/>
<name>U4R254_9FIRM</name>
<evidence type="ECO:0000313" key="3">
    <source>
        <dbReference type="Proteomes" id="UP000016860"/>
    </source>
</evidence>
<dbReference type="STRING" id="1330534.L323_08585"/>
<evidence type="ECO:0000256" key="1">
    <source>
        <dbReference type="SAM" id="Coils"/>
    </source>
</evidence>
<sequence>MLINYLLRELGNEIKNHEQIKKRKLKRRQEKQRKKTFIINTFGKGRYYLGYLFGSWVWYSCNNNFYEKKIAEPSIPQPSSKVLYLSSFR</sequence>
<comment type="caution">
    <text evidence="2">The sequence shown here is derived from an EMBL/GenBank/DDBJ whole genome shotgun (WGS) entry which is preliminary data.</text>
</comment>
<protein>
    <submittedName>
        <fullName evidence="2">Uncharacterized protein</fullName>
    </submittedName>
</protein>
<evidence type="ECO:0000313" key="2">
    <source>
        <dbReference type="EMBL" id="EPR12347.1"/>
    </source>
</evidence>
<feature type="coiled-coil region" evidence="1">
    <location>
        <begin position="7"/>
        <end position="34"/>
    </location>
</feature>
<dbReference type="AlphaFoldDB" id="U4R254"/>
<gene>
    <name evidence="2" type="ORF">L323_08585</name>
</gene>